<feature type="region of interest" description="Disordered" evidence="2">
    <location>
        <begin position="354"/>
        <end position="426"/>
    </location>
</feature>
<comment type="caution">
    <text evidence="3">The sequence shown here is derived from an EMBL/GenBank/DDBJ whole genome shotgun (WGS) entry which is preliminary data.</text>
</comment>
<feature type="region of interest" description="Disordered" evidence="2">
    <location>
        <begin position="1"/>
        <end position="44"/>
    </location>
</feature>
<dbReference type="AlphaFoldDB" id="A0AA88Y605"/>
<protein>
    <submittedName>
        <fullName evidence="3">Uncharacterized protein</fullName>
    </submittedName>
</protein>
<organism evidence="3 4">
    <name type="scientific">Pinctada imbricata</name>
    <name type="common">Atlantic pearl-oyster</name>
    <name type="synonym">Pinctada martensii</name>
    <dbReference type="NCBI Taxonomy" id="66713"/>
    <lineage>
        <taxon>Eukaryota</taxon>
        <taxon>Metazoa</taxon>
        <taxon>Spiralia</taxon>
        <taxon>Lophotrochozoa</taxon>
        <taxon>Mollusca</taxon>
        <taxon>Bivalvia</taxon>
        <taxon>Autobranchia</taxon>
        <taxon>Pteriomorphia</taxon>
        <taxon>Pterioida</taxon>
        <taxon>Pterioidea</taxon>
        <taxon>Pteriidae</taxon>
        <taxon>Pinctada</taxon>
    </lineage>
</organism>
<sequence>MNTETVGSTNRTTPGKKKKKNKNKRKKSDTDSDERARSKQRFDTYADPLQFHYIDMAMATPTNPSYVPNVVPGTYQNGVCFYPDGYPPSMNQLRSTPPPTQPHTNQGADILKDIVERLSKIEVSMKKVNVLDDMQKSITRMENKVDKIEENVQAAESKLKSMEEIAVFLNDKYDDIQKNVAEVKESGKIVSKELGKLSKIVNDDAMQLNKLLRENERLSEMLTDVRCRSLRDNLVFSGILESNGENTESVLKDFIQSELEIETDVSFEEVRRLGTEGGDRPRAILAKFTSSKQRDVIRRAGPKLRGKHYGINEHLPKEVMETRRKLMPAFRDAKRRNQNARFINDKLFVNGRRVRVEDVQPDSSNREEDMETNTRRSPRQNGNGGFRQNGSRGFRQNGIGDSRQNGSSGSRPNESSDSREERPRRP</sequence>
<dbReference type="Proteomes" id="UP001186944">
    <property type="component" value="Unassembled WGS sequence"/>
</dbReference>
<evidence type="ECO:0000313" key="4">
    <source>
        <dbReference type="Proteomes" id="UP001186944"/>
    </source>
</evidence>
<feature type="compositionally biased region" description="Polar residues" evidence="2">
    <location>
        <begin position="1"/>
        <end position="13"/>
    </location>
</feature>
<proteinExistence type="predicted"/>
<feature type="compositionally biased region" description="Basic and acidic residues" evidence="2">
    <location>
        <begin position="28"/>
        <end position="44"/>
    </location>
</feature>
<dbReference type="EMBL" id="VSWD01000007">
    <property type="protein sequence ID" value="KAK3098768.1"/>
    <property type="molecule type" value="Genomic_DNA"/>
</dbReference>
<name>A0AA88Y605_PINIB</name>
<accession>A0AA88Y605</accession>
<dbReference type="Gene3D" id="3.30.70.1820">
    <property type="entry name" value="L1 transposable element, RRM domain"/>
    <property type="match status" value="1"/>
</dbReference>
<feature type="compositionally biased region" description="Basic and acidic residues" evidence="2">
    <location>
        <begin position="414"/>
        <end position="426"/>
    </location>
</feature>
<evidence type="ECO:0000256" key="2">
    <source>
        <dbReference type="SAM" id="MobiDB-lite"/>
    </source>
</evidence>
<reference evidence="3" key="1">
    <citation type="submission" date="2019-08" db="EMBL/GenBank/DDBJ databases">
        <title>The improved chromosome-level genome for the pearl oyster Pinctada fucata martensii using PacBio sequencing and Hi-C.</title>
        <authorList>
            <person name="Zheng Z."/>
        </authorList>
    </citation>
    <scope>NUCLEOTIDE SEQUENCE</scope>
    <source>
        <strain evidence="3">ZZ-2019</strain>
        <tissue evidence="3">Adductor muscle</tissue>
    </source>
</reference>
<evidence type="ECO:0000313" key="3">
    <source>
        <dbReference type="EMBL" id="KAK3098768.1"/>
    </source>
</evidence>
<keyword evidence="4" id="KW-1185">Reference proteome</keyword>
<gene>
    <name evidence="3" type="ORF">FSP39_022952</name>
</gene>
<feature type="coiled-coil region" evidence="1">
    <location>
        <begin position="131"/>
        <end position="228"/>
    </location>
</feature>
<keyword evidence="1" id="KW-0175">Coiled coil</keyword>
<feature type="compositionally biased region" description="Basic residues" evidence="2">
    <location>
        <begin position="14"/>
        <end position="27"/>
    </location>
</feature>
<evidence type="ECO:0000256" key="1">
    <source>
        <dbReference type="SAM" id="Coils"/>
    </source>
</evidence>